<dbReference type="Proteomes" id="UP001325680">
    <property type="component" value="Chromosome"/>
</dbReference>
<dbReference type="CDD" id="cd02440">
    <property type="entry name" value="AdoMet_MTases"/>
    <property type="match status" value="1"/>
</dbReference>
<sequence>MDFEQLNQFADAYSTAEDALLAEINDFTRKNHTEPHMLSGHLQGQLLKMISRMIRPGRILEIGTFTGYSALCLAAGLQPDGILHTIEFRAPTAAIAKDFFEKSVYRDNIKLHTGNALEIIPQLEENWDLVFIDADKPGYINYFELVFPRVKKNGFILADNIFFHGEALKENAKGKSAKAIKEFNQFINQRTDIEKVVLTIRDGLYLIRKT</sequence>
<dbReference type="EC" id="2.1.1.-" evidence="4"/>
<keyword evidence="5" id="KW-1185">Reference proteome</keyword>
<keyword evidence="3" id="KW-0949">S-adenosyl-L-methionine</keyword>
<dbReference type="EMBL" id="CP139960">
    <property type="protein sequence ID" value="WQD38118.1"/>
    <property type="molecule type" value="Genomic_DNA"/>
</dbReference>
<keyword evidence="2 4" id="KW-0808">Transferase</keyword>
<dbReference type="PANTHER" id="PTHR10509">
    <property type="entry name" value="O-METHYLTRANSFERASE-RELATED"/>
    <property type="match status" value="1"/>
</dbReference>
<proteinExistence type="predicted"/>
<accession>A0ABZ0W4C2</accession>
<evidence type="ECO:0000256" key="2">
    <source>
        <dbReference type="ARBA" id="ARBA00022679"/>
    </source>
</evidence>
<organism evidence="4 5">
    <name type="scientific">Niabella yanshanensis</name>
    <dbReference type="NCBI Taxonomy" id="577386"/>
    <lineage>
        <taxon>Bacteria</taxon>
        <taxon>Pseudomonadati</taxon>
        <taxon>Bacteroidota</taxon>
        <taxon>Chitinophagia</taxon>
        <taxon>Chitinophagales</taxon>
        <taxon>Chitinophagaceae</taxon>
        <taxon>Niabella</taxon>
    </lineage>
</organism>
<reference evidence="4 5" key="1">
    <citation type="submission" date="2023-12" db="EMBL/GenBank/DDBJ databases">
        <title>Genome sequencing and assembly of bacterial species from a model synthetic community.</title>
        <authorList>
            <person name="Hogle S.L."/>
        </authorList>
    </citation>
    <scope>NUCLEOTIDE SEQUENCE [LARGE SCALE GENOMIC DNA]</scope>
    <source>
        <strain evidence="4 5">HAMBI_3031</strain>
    </source>
</reference>
<evidence type="ECO:0000256" key="3">
    <source>
        <dbReference type="ARBA" id="ARBA00022691"/>
    </source>
</evidence>
<keyword evidence="1 4" id="KW-0489">Methyltransferase</keyword>
<evidence type="ECO:0000256" key="1">
    <source>
        <dbReference type="ARBA" id="ARBA00022603"/>
    </source>
</evidence>
<dbReference type="GO" id="GO:0008168">
    <property type="term" value="F:methyltransferase activity"/>
    <property type="evidence" value="ECO:0007669"/>
    <property type="project" value="UniProtKB-KW"/>
</dbReference>
<protein>
    <submittedName>
        <fullName evidence="4">O-methyltransferase</fullName>
        <ecNumber evidence="4">2.1.1.-</ecNumber>
    </submittedName>
</protein>
<dbReference type="InterPro" id="IPR029063">
    <property type="entry name" value="SAM-dependent_MTases_sf"/>
</dbReference>
<name>A0ABZ0W4C2_9BACT</name>
<dbReference type="RefSeq" id="WP_114790863.1">
    <property type="nucleotide sequence ID" value="NZ_CP139960.1"/>
</dbReference>
<dbReference type="SUPFAM" id="SSF53335">
    <property type="entry name" value="S-adenosyl-L-methionine-dependent methyltransferases"/>
    <property type="match status" value="1"/>
</dbReference>
<dbReference type="Pfam" id="PF01596">
    <property type="entry name" value="Methyltransf_3"/>
    <property type="match status" value="1"/>
</dbReference>
<dbReference type="InterPro" id="IPR050362">
    <property type="entry name" value="Cation-dep_OMT"/>
</dbReference>
<dbReference type="InterPro" id="IPR002935">
    <property type="entry name" value="SAM_O-MeTrfase"/>
</dbReference>
<dbReference type="GO" id="GO:0032259">
    <property type="term" value="P:methylation"/>
    <property type="evidence" value="ECO:0007669"/>
    <property type="project" value="UniProtKB-KW"/>
</dbReference>
<evidence type="ECO:0000313" key="5">
    <source>
        <dbReference type="Proteomes" id="UP001325680"/>
    </source>
</evidence>
<gene>
    <name evidence="4" type="ORF">U0035_20840</name>
</gene>
<dbReference type="PANTHER" id="PTHR10509:SF14">
    <property type="entry name" value="CAFFEOYL-COA O-METHYLTRANSFERASE 3-RELATED"/>
    <property type="match status" value="1"/>
</dbReference>
<dbReference type="Gene3D" id="3.40.50.150">
    <property type="entry name" value="Vaccinia Virus protein VP39"/>
    <property type="match status" value="1"/>
</dbReference>
<evidence type="ECO:0000313" key="4">
    <source>
        <dbReference type="EMBL" id="WQD38118.1"/>
    </source>
</evidence>
<dbReference type="PROSITE" id="PS51682">
    <property type="entry name" value="SAM_OMT_I"/>
    <property type="match status" value="1"/>
</dbReference>